<dbReference type="Gene3D" id="1.20.1720.10">
    <property type="entry name" value="Multidrug resistance protein D"/>
    <property type="match status" value="1"/>
</dbReference>
<evidence type="ECO:0000256" key="3">
    <source>
        <dbReference type="ARBA" id="ARBA00022692"/>
    </source>
</evidence>
<feature type="transmembrane region" description="Helical" evidence="7">
    <location>
        <begin position="396"/>
        <end position="414"/>
    </location>
</feature>
<name>A0A0G4NJ51_VERLO</name>
<organism evidence="9 10">
    <name type="scientific">Verticillium longisporum</name>
    <name type="common">Verticillium dahliae var. longisporum</name>
    <dbReference type="NCBI Taxonomy" id="100787"/>
    <lineage>
        <taxon>Eukaryota</taxon>
        <taxon>Fungi</taxon>
        <taxon>Dikarya</taxon>
        <taxon>Ascomycota</taxon>
        <taxon>Pezizomycotina</taxon>
        <taxon>Sordariomycetes</taxon>
        <taxon>Hypocreomycetidae</taxon>
        <taxon>Glomerellales</taxon>
        <taxon>Plectosphaerellaceae</taxon>
        <taxon>Verticillium</taxon>
    </lineage>
</organism>
<dbReference type="PANTHER" id="PTHR23501:SF177">
    <property type="entry name" value="MAJOR FACILITATOR SUPERFAMILY (MFS) PROFILE DOMAIN-CONTAINING PROTEIN-RELATED"/>
    <property type="match status" value="1"/>
</dbReference>
<dbReference type="PANTHER" id="PTHR23501">
    <property type="entry name" value="MAJOR FACILITATOR SUPERFAMILY"/>
    <property type="match status" value="1"/>
</dbReference>
<evidence type="ECO:0000313" key="10">
    <source>
        <dbReference type="Proteomes" id="UP000045706"/>
    </source>
</evidence>
<dbReference type="InterPro" id="IPR036259">
    <property type="entry name" value="MFS_trans_sf"/>
</dbReference>
<evidence type="ECO:0000256" key="7">
    <source>
        <dbReference type="SAM" id="Phobius"/>
    </source>
</evidence>
<feature type="transmembrane region" description="Helical" evidence="7">
    <location>
        <begin position="483"/>
        <end position="511"/>
    </location>
</feature>
<dbReference type="EMBL" id="CVQI01035606">
    <property type="protein sequence ID" value="CRK46401.1"/>
    <property type="molecule type" value="Genomic_DNA"/>
</dbReference>
<keyword evidence="5 7" id="KW-0472">Membrane</keyword>
<feature type="transmembrane region" description="Helical" evidence="7">
    <location>
        <begin position="288"/>
        <end position="307"/>
    </location>
</feature>
<feature type="transmembrane region" description="Helical" evidence="7">
    <location>
        <begin position="247"/>
        <end position="267"/>
    </location>
</feature>
<accession>A0A0G4NJ51</accession>
<dbReference type="Gene3D" id="1.20.1250.20">
    <property type="entry name" value="MFS general substrate transporter like domains"/>
    <property type="match status" value="1"/>
</dbReference>
<dbReference type="FunFam" id="1.20.1250.20:FF:000196">
    <property type="entry name" value="MFS toxin efflux pump (AflT)"/>
    <property type="match status" value="1"/>
</dbReference>
<dbReference type="Pfam" id="PF07690">
    <property type="entry name" value="MFS_1"/>
    <property type="match status" value="1"/>
</dbReference>
<keyword evidence="2" id="KW-0813">Transport</keyword>
<feature type="transmembrane region" description="Helical" evidence="7">
    <location>
        <begin position="355"/>
        <end position="376"/>
    </location>
</feature>
<evidence type="ECO:0000256" key="6">
    <source>
        <dbReference type="SAM" id="MobiDB-lite"/>
    </source>
</evidence>
<comment type="subcellular location">
    <subcellularLocation>
        <location evidence="1">Membrane</location>
        <topology evidence="1">Multi-pass membrane protein</topology>
    </subcellularLocation>
</comment>
<protein>
    <recommendedName>
        <fullName evidence="8">Major facilitator superfamily (MFS) profile domain-containing protein</fullName>
    </recommendedName>
</protein>
<proteinExistence type="predicted"/>
<keyword evidence="3 7" id="KW-0812">Transmembrane</keyword>
<reference evidence="10" key="1">
    <citation type="submission" date="2015-05" db="EMBL/GenBank/DDBJ databases">
        <authorList>
            <person name="Fogelqvist Johan"/>
        </authorList>
    </citation>
    <scope>NUCLEOTIDE SEQUENCE [LARGE SCALE GENOMIC DNA]</scope>
</reference>
<sequence>MDAPDHTQRLVDDPDGFDKSAAPIVVHSQIPSVSSNLLNKRSLEMHQEKDTSFAPRRSTELDTKPDGIVEPPMADTTPDSDEYPSGINLVFIVVALILAIFLASLDMTIVATAIPKITDEFGGIEDVSWYGAAFFMANGGFQSSWGKAYKYFSLKWTFLAAVFVFELGSLVCGAAPTSTALIIGRAIAGLGAAGLGTGAYTIIAFASPPAKRALYTGFVGVSYGVASVLGPLLGGLFSDHATWRWCFYMNLPIGAVSVLIIVFFFHAPAAARPVEATWREKLLQMDPIGVALVMAAIICYILCLQYAGQTEAWNSSTVIGLLVGFVLLYVAFAAWEYFQGERAMLVPRLLKLRPVGVSCAYTFFFSGSYFLIIYYLPIYFQSVNGVTPTMSGVRNLPLIIGVTISMIISGFFITRTGIATPLKVVGAAITVIASGLLYTFETETDTGKWIGYQLFGGVGWGIAYQVPIIVAQSYADPTDVSTVTAMVLFFMNLGGSSFVSAGQCAFVNTMLRSLPNTAPNVDPATVVATGATDIRRVFSADEIPGILDAYMAGIKVAIAIAIGATGLASLTSLLSRWERLNAEKVKEGGSTA</sequence>
<evidence type="ECO:0000259" key="8">
    <source>
        <dbReference type="PROSITE" id="PS50850"/>
    </source>
</evidence>
<feature type="transmembrane region" description="Helical" evidence="7">
    <location>
        <begin position="549"/>
        <end position="574"/>
    </location>
</feature>
<dbReference type="InterPro" id="IPR011701">
    <property type="entry name" value="MFS"/>
</dbReference>
<evidence type="ECO:0000256" key="4">
    <source>
        <dbReference type="ARBA" id="ARBA00022989"/>
    </source>
</evidence>
<dbReference type="PROSITE" id="PS50850">
    <property type="entry name" value="MFS"/>
    <property type="match status" value="1"/>
</dbReference>
<evidence type="ECO:0000256" key="5">
    <source>
        <dbReference type="ARBA" id="ARBA00023136"/>
    </source>
</evidence>
<feature type="transmembrane region" description="Helical" evidence="7">
    <location>
        <begin position="182"/>
        <end position="206"/>
    </location>
</feature>
<dbReference type="Proteomes" id="UP000045706">
    <property type="component" value="Unassembled WGS sequence"/>
</dbReference>
<keyword evidence="4 7" id="KW-1133">Transmembrane helix</keyword>
<feature type="transmembrane region" description="Helical" evidence="7">
    <location>
        <begin position="89"/>
        <end position="115"/>
    </location>
</feature>
<gene>
    <name evidence="9" type="ORF">BN1723_007055</name>
</gene>
<feature type="region of interest" description="Disordered" evidence="6">
    <location>
        <begin position="47"/>
        <end position="80"/>
    </location>
</feature>
<feature type="transmembrane region" description="Helical" evidence="7">
    <location>
        <begin position="421"/>
        <end position="440"/>
    </location>
</feature>
<evidence type="ECO:0000256" key="1">
    <source>
        <dbReference type="ARBA" id="ARBA00004141"/>
    </source>
</evidence>
<dbReference type="AlphaFoldDB" id="A0A0G4NJ51"/>
<dbReference type="GO" id="GO:0005886">
    <property type="term" value="C:plasma membrane"/>
    <property type="evidence" value="ECO:0007669"/>
    <property type="project" value="TreeGrafter"/>
</dbReference>
<feature type="transmembrane region" description="Helical" evidence="7">
    <location>
        <begin position="157"/>
        <end position="176"/>
    </location>
</feature>
<dbReference type="FunFam" id="1.20.1720.10:FF:000012">
    <property type="entry name" value="MFS toxin efflux pump (AflT)"/>
    <property type="match status" value="1"/>
</dbReference>
<dbReference type="SUPFAM" id="SSF103473">
    <property type="entry name" value="MFS general substrate transporter"/>
    <property type="match status" value="1"/>
</dbReference>
<feature type="compositionally biased region" description="Basic and acidic residues" evidence="6">
    <location>
        <begin position="47"/>
        <end position="67"/>
    </location>
</feature>
<dbReference type="CDD" id="cd17502">
    <property type="entry name" value="MFS_Azr1_MDR_like"/>
    <property type="match status" value="1"/>
</dbReference>
<evidence type="ECO:0000313" key="9">
    <source>
        <dbReference type="EMBL" id="CRK46401.1"/>
    </source>
</evidence>
<feature type="transmembrane region" description="Helical" evidence="7">
    <location>
        <begin position="452"/>
        <end position="471"/>
    </location>
</feature>
<dbReference type="GO" id="GO:0022857">
    <property type="term" value="F:transmembrane transporter activity"/>
    <property type="evidence" value="ECO:0007669"/>
    <property type="project" value="InterPro"/>
</dbReference>
<feature type="domain" description="Major facilitator superfamily (MFS) profile" evidence="8">
    <location>
        <begin position="92"/>
        <end position="592"/>
    </location>
</feature>
<feature type="transmembrane region" description="Helical" evidence="7">
    <location>
        <begin position="213"/>
        <end position="235"/>
    </location>
</feature>
<dbReference type="InterPro" id="IPR020846">
    <property type="entry name" value="MFS_dom"/>
</dbReference>
<feature type="transmembrane region" description="Helical" evidence="7">
    <location>
        <begin position="313"/>
        <end position="335"/>
    </location>
</feature>
<evidence type="ECO:0000256" key="2">
    <source>
        <dbReference type="ARBA" id="ARBA00022448"/>
    </source>
</evidence>